<feature type="chain" id="PRO_5043565984" evidence="1">
    <location>
        <begin position="24"/>
        <end position="675"/>
    </location>
</feature>
<dbReference type="RefSeq" id="WP_051086618.1">
    <property type="nucleotide sequence ID" value="NZ_DYUJ01000022.1"/>
</dbReference>
<dbReference type="InterPro" id="IPR005196">
    <property type="entry name" value="Glyco_hydro_65_N"/>
</dbReference>
<dbReference type="Gene3D" id="1.50.10.10">
    <property type="match status" value="1"/>
</dbReference>
<keyword evidence="1" id="KW-0732">Signal</keyword>
<dbReference type="GO" id="GO:0005975">
    <property type="term" value="P:carbohydrate metabolic process"/>
    <property type="evidence" value="ECO:0007669"/>
    <property type="project" value="InterPro"/>
</dbReference>
<dbReference type="InterPro" id="IPR005195">
    <property type="entry name" value="Glyco_hydro_65_M"/>
</dbReference>
<keyword evidence="5" id="KW-1185">Reference proteome</keyword>
<dbReference type="SUPFAM" id="SSF74650">
    <property type="entry name" value="Galactose mutarotase-like"/>
    <property type="match status" value="1"/>
</dbReference>
<dbReference type="Proteomes" id="UP001204579">
    <property type="component" value="Unassembled WGS sequence"/>
</dbReference>
<dbReference type="PANTHER" id="PTHR11051">
    <property type="entry name" value="GLYCOSYL HYDROLASE-RELATED"/>
    <property type="match status" value="1"/>
</dbReference>
<dbReference type="GO" id="GO:0004553">
    <property type="term" value="F:hydrolase activity, hydrolyzing O-glycosyl compounds"/>
    <property type="evidence" value="ECO:0007669"/>
    <property type="project" value="TreeGrafter"/>
</dbReference>
<accession>A0AAW5MYV9</accession>
<dbReference type="EMBL" id="JANRHJ010000006">
    <property type="protein sequence ID" value="MCR8873606.1"/>
    <property type="molecule type" value="Genomic_DNA"/>
</dbReference>
<proteinExistence type="predicted"/>
<dbReference type="Pfam" id="PF03636">
    <property type="entry name" value="Glyco_hydro_65N"/>
    <property type="match status" value="1"/>
</dbReference>
<dbReference type="InterPro" id="IPR011013">
    <property type="entry name" value="Gal_mutarotase_sf_dom"/>
</dbReference>
<dbReference type="GeneID" id="82442813"/>
<dbReference type="PANTHER" id="PTHR11051:SF8">
    <property type="entry name" value="PROTEIN-GLUCOSYLGALACTOSYLHYDROXYLYSINE GLUCOSIDASE"/>
    <property type="match status" value="1"/>
</dbReference>
<dbReference type="GO" id="GO:0030246">
    <property type="term" value="F:carbohydrate binding"/>
    <property type="evidence" value="ECO:0007669"/>
    <property type="project" value="InterPro"/>
</dbReference>
<evidence type="ECO:0000259" key="2">
    <source>
        <dbReference type="Pfam" id="PF03632"/>
    </source>
</evidence>
<name>A0AAW5MYV9_9BACT</name>
<comment type="caution">
    <text evidence="4">The sequence shown here is derived from an EMBL/GenBank/DDBJ whole genome shotgun (WGS) entry which is preliminary data.</text>
</comment>
<dbReference type="InterPro" id="IPR008928">
    <property type="entry name" value="6-hairpin_glycosidase_sf"/>
</dbReference>
<reference evidence="4 5" key="1">
    <citation type="submission" date="2022-08" db="EMBL/GenBank/DDBJ databases">
        <authorList>
            <person name="Zeman M."/>
            <person name="Kubasova T."/>
        </authorList>
    </citation>
    <scope>NUCLEOTIDE SEQUENCE [LARGE SCALE GENOMIC DNA]</scope>
    <source>
        <strain evidence="4 5">ET62</strain>
    </source>
</reference>
<evidence type="ECO:0000313" key="4">
    <source>
        <dbReference type="EMBL" id="MCR8873606.1"/>
    </source>
</evidence>
<feature type="signal peptide" evidence="1">
    <location>
        <begin position="1"/>
        <end position="23"/>
    </location>
</feature>
<keyword evidence="4" id="KW-0378">Hydrolase</keyword>
<sequence>MLHNKLLFTGIFLSLSLFSSAQAEEKSDGWHLVATDTVGYTGVTLANGSIGLQTGRNPFEVQSVVLNHVFDIADNQVSKVMQGINPFRLSLIVDGDTIRLKDMSRWSQTLDMKFATLTTSFVLPQKVEVRCSATTLRNVAYSGLIHLSIFPLQDIQVSLYTEMSVPAQEYRSPQKEYRTIWGEGGRTDILRVQALSRGGKQSVCASSSFLYDTSCWRYQGDKKQASASLTATLSKGEKTAVSLVASTCSTRDFQDPVNESERRVVYMLHEGDTALLSRHHQLWEELWQGDIEIEGDLKAQQQVRFALFNLYGSGAVGSRLSISPMGLSSQGYNGHIFWDAEMWMYPPLLLLQPSMARSMLDYRFDRLAAARKRALSFGYKGAMFPWESDDAGEEATPTFALTGPFEHHITADVGIACFQYFRATRDTTWLAEQGYPLLQEVAEFLTSRVTRRTDGSYSICNVTGADEYANGVTDNAFTNGSAILALRYATQAAAICKRSCPEIWKDIADNLRILTFEDGTLQEYEGYQGETIKQADANLLAYPLELRTDPKLIRQDLRYYENKIDQQNGPAMSYAIFAVQYARMQEPEKAYQMFLKSFVPHERPPFGVLAETPTSQNPYFMTGAGGLLQAVLFGFGGLTIDEDGIRQLPSSLPSHWKSLTLKGIGPDRKTFVCTH</sequence>
<organism evidence="4 5">
    <name type="scientific">Phocaeicola barnesiae</name>
    <dbReference type="NCBI Taxonomy" id="376804"/>
    <lineage>
        <taxon>Bacteria</taxon>
        <taxon>Pseudomonadati</taxon>
        <taxon>Bacteroidota</taxon>
        <taxon>Bacteroidia</taxon>
        <taxon>Bacteroidales</taxon>
        <taxon>Bacteroidaceae</taxon>
        <taxon>Phocaeicola</taxon>
    </lineage>
</organism>
<dbReference type="Pfam" id="PF03632">
    <property type="entry name" value="Glyco_hydro_65m"/>
    <property type="match status" value="1"/>
</dbReference>
<dbReference type="Gene3D" id="2.70.98.40">
    <property type="entry name" value="Glycoside hydrolase, family 65, N-terminal domain"/>
    <property type="match status" value="1"/>
</dbReference>
<evidence type="ECO:0000259" key="3">
    <source>
        <dbReference type="Pfam" id="PF03636"/>
    </source>
</evidence>
<dbReference type="InterPro" id="IPR037018">
    <property type="entry name" value="GH65_N"/>
</dbReference>
<feature type="domain" description="Glycoside hydrolase family 65 central catalytic" evidence="2">
    <location>
        <begin position="304"/>
        <end position="527"/>
    </location>
</feature>
<dbReference type="AlphaFoldDB" id="A0AAW5MYV9"/>
<feature type="domain" description="Glycoside hydrolase family 65 N-terminal" evidence="3">
    <location>
        <begin position="43"/>
        <end position="250"/>
    </location>
</feature>
<dbReference type="InterPro" id="IPR012341">
    <property type="entry name" value="6hp_glycosidase-like_sf"/>
</dbReference>
<evidence type="ECO:0000313" key="5">
    <source>
        <dbReference type="Proteomes" id="UP001204579"/>
    </source>
</evidence>
<gene>
    <name evidence="4" type="ORF">NW209_06210</name>
</gene>
<protein>
    <submittedName>
        <fullName evidence="4">Glycoside hydrolase family 65 protein</fullName>
    </submittedName>
</protein>
<dbReference type="GO" id="GO:0016757">
    <property type="term" value="F:glycosyltransferase activity"/>
    <property type="evidence" value="ECO:0007669"/>
    <property type="project" value="UniProtKB-ARBA"/>
</dbReference>
<dbReference type="SUPFAM" id="SSF48208">
    <property type="entry name" value="Six-hairpin glycosidases"/>
    <property type="match status" value="1"/>
</dbReference>
<evidence type="ECO:0000256" key="1">
    <source>
        <dbReference type="SAM" id="SignalP"/>
    </source>
</evidence>